<dbReference type="AlphaFoldDB" id="A0A316E634"/>
<comment type="caution">
    <text evidence="4">The sequence shown here is derived from an EMBL/GenBank/DDBJ whole genome shotgun (WGS) entry which is preliminary data.</text>
</comment>
<proteinExistence type="predicted"/>
<evidence type="ECO:0000259" key="2">
    <source>
        <dbReference type="Pfam" id="PF14129"/>
    </source>
</evidence>
<reference evidence="4 5" key="1">
    <citation type="submission" date="2018-05" db="EMBL/GenBank/DDBJ databases">
        <title>Genomic Encyclopedia of Archaeal and Bacterial Type Strains, Phase II (KMG-II): from individual species to whole genera.</title>
        <authorList>
            <person name="Goeker M."/>
        </authorList>
    </citation>
    <scope>NUCLEOTIDE SEQUENCE [LARGE SCALE GENOMIC DNA]</scope>
    <source>
        <strain evidence="4 5">DSM 23514</strain>
    </source>
</reference>
<evidence type="ECO:0000313" key="3">
    <source>
        <dbReference type="EMBL" id="MBD1260410.1"/>
    </source>
</evidence>
<sequence length="142" mass="16273">MKNFIVVVFVLILCSCGEKLIKEPDGLIPKDEMVDILSDLAILNAARNANPKILEEQNIEPTRFVFEKYKIDSLQFVTSDTYYASLPKEYEAMYLEVEELLNKIKDSMTEAKKIKDSLLMDSRNKKSPIKKPNIKEAKDSLP</sequence>
<dbReference type="Proteomes" id="UP000245667">
    <property type="component" value="Unassembled WGS sequence"/>
</dbReference>
<keyword evidence="6" id="KW-1185">Reference proteome</keyword>
<name>A0A316E634_9FLAO</name>
<feature type="domain" description="DUF4296" evidence="2">
    <location>
        <begin position="24"/>
        <end position="106"/>
    </location>
</feature>
<dbReference type="InterPro" id="IPR025381">
    <property type="entry name" value="DUF4296"/>
</dbReference>
<evidence type="ECO:0000256" key="1">
    <source>
        <dbReference type="SAM" id="MobiDB-lite"/>
    </source>
</evidence>
<feature type="compositionally biased region" description="Basic and acidic residues" evidence="1">
    <location>
        <begin position="133"/>
        <end position="142"/>
    </location>
</feature>
<dbReference type="OrthoDB" id="1525222at2"/>
<gene>
    <name evidence="3" type="ORF">HZY62_07410</name>
    <name evidence="4" type="ORF">LX92_00618</name>
</gene>
<organism evidence="4 5">
    <name type="scientific">Maribacter polysiphoniae</name>
    <dbReference type="NCBI Taxonomy" id="429344"/>
    <lineage>
        <taxon>Bacteria</taxon>
        <taxon>Pseudomonadati</taxon>
        <taxon>Bacteroidota</taxon>
        <taxon>Flavobacteriia</taxon>
        <taxon>Flavobacteriales</taxon>
        <taxon>Flavobacteriaceae</taxon>
        <taxon>Maribacter</taxon>
    </lineage>
</organism>
<feature type="region of interest" description="Disordered" evidence="1">
    <location>
        <begin position="122"/>
        <end position="142"/>
    </location>
</feature>
<dbReference type="PROSITE" id="PS51257">
    <property type="entry name" value="PROKAR_LIPOPROTEIN"/>
    <property type="match status" value="1"/>
</dbReference>
<dbReference type="EMBL" id="JACWLN010000002">
    <property type="protein sequence ID" value="MBD1260410.1"/>
    <property type="molecule type" value="Genomic_DNA"/>
</dbReference>
<protein>
    <submittedName>
        <fullName evidence="3">DUF4296 domain-containing protein</fullName>
    </submittedName>
    <submittedName>
        <fullName evidence="4">Uncharacterized protein DUF4296</fullName>
    </submittedName>
</protein>
<accession>A0A316E634</accession>
<evidence type="ECO:0000313" key="4">
    <source>
        <dbReference type="EMBL" id="PWK25874.1"/>
    </source>
</evidence>
<evidence type="ECO:0000313" key="6">
    <source>
        <dbReference type="Proteomes" id="UP000651837"/>
    </source>
</evidence>
<reference evidence="3 6" key="2">
    <citation type="submission" date="2020-07" db="EMBL/GenBank/DDBJ databases">
        <title>The draft genome sequence of Maribacter polysiphoniae KCTC 22021.</title>
        <authorList>
            <person name="Mu L."/>
        </authorList>
    </citation>
    <scope>NUCLEOTIDE SEQUENCE [LARGE SCALE GENOMIC DNA]</scope>
    <source>
        <strain evidence="3 6">KCTC 22021</strain>
    </source>
</reference>
<dbReference type="Proteomes" id="UP000651837">
    <property type="component" value="Unassembled WGS sequence"/>
</dbReference>
<evidence type="ECO:0000313" key="5">
    <source>
        <dbReference type="Proteomes" id="UP000245667"/>
    </source>
</evidence>
<dbReference type="EMBL" id="QGGQ01000001">
    <property type="protein sequence ID" value="PWK25874.1"/>
    <property type="molecule type" value="Genomic_DNA"/>
</dbReference>
<dbReference type="RefSeq" id="WP_109648785.1">
    <property type="nucleotide sequence ID" value="NZ_JACWLN010000002.1"/>
</dbReference>
<dbReference type="Pfam" id="PF14129">
    <property type="entry name" value="DUF4296"/>
    <property type="match status" value="1"/>
</dbReference>